<comment type="similarity">
    <text evidence="2">Belongs to the binding-protein-dependent transport system permease family. CysTW subfamily.</text>
</comment>
<keyword evidence="6 8" id="KW-1133">Transmembrane helix</keyword>
<dbReference type="CDD" id="cd06261">
    <property type="entry name" value="TM_PBP2"/>
    <property type="match status" value="1"/>
</dbReference>
<accession>A0A177IUQ5</accession>
<comment type="caution">
    <text evidence="10">The sequence shown here is derived from an EMBL/GenBank/DDBJ whole genome shotgun (WGS) entry which is preliminary data.</text>
</comment>
<keyword evidence="5 8" id="KW-0812">Transmembrane</keyword>
<dbReference type="PROSITE" id="PS50928">
    <property type="entry name" value="ABC_TM1"/>
    <property type="match status" value="1"/>
</dbReference>
<dbReference type="PANTHER" id="PTHR42929:SF1">
    <property type="entry name" value="INNER MEMBRANE ABC TRANSPORTER PERMEASE PROTEIN YDCU-RELATED"/>
    <property type="match status" value="1"/>
</dbReference>
<comment type="subcellular location">
    <subcellularLocation>
        <location evidence="1">Cell membrane</location>
        <topology evidence="1">Multi-pass membrane protein</topology>
    </subcellularLocation>
</comment>
<dbReference type="InterPro" id="IPR035906">
    <property type="entry name" value="MetI-like_sf"/>
</dbReference>
<dbReference type="Proteomes" id="UP000076947">
    <property type="component" value="Unassembled WGS sequence"/>
</dbReference>
<protein>
    <submittedName>
        <fullName evidence="10">Spermidine/putrescine ABC transporter permease</fullName>
    </submittedName>
</protein>
<keyword evidence="4" id="KW-1003">Cell membrane</keyword>
<evidence type="ECO:0000256" key="5">
    <source>
        <dbReference type="ARBA" id="ARBA00022692"/>
    </source>
</evidence>
<keyword evidence="11" id="KW-1185">Reference proteome</keyword>
<evidence type="ECO:0000256" key="4">
    <source>
        <dbReference type="ARBA" id="ARBA00022475"/>
    </source>
</evidence>
<dbReference type="Gene3D" id="1.10.3720.10">
    <property type="entry name" value="MetI-like"/>
    <property type="match status" value="1"/>
</dbReference>
<evidence type="ECO:0000256" key="8">
    <source>
        <dbReference type="SAM" id="Phobius"/>
    </source>
</evidence>
<sequence>MAASTSVEHRQRRMSSASTTAVATLLPLGLVMVFFFVVPLLGMAVTSVQAPGGGVSLEHYESLASGRRWLALRNSIFISTVSSLLAAVVGTIIAWGISHINSRILNAVTGVLSSVLANSGGAALAFSFIVLFGNAGYLISFITGMDSGFTLYSSKGLVLMYQYFLIPTMVLLLLPSMQALRTEWKEANTSLGGSQFVFWRKIGIPILSPAIIGGFVLLFGSAFATHASAAVLLGSGAFPLITLQIANELGGTAAVGGQNAAMAMGLVTAVVATVVLIVFNLLQGRSQKWLQR</sequence>
<evidence type="ECO:0000259" key="9">
    <source>
        <dbReference type="PROSITE" id="PS50928"/>
    </source>
</evidence>
<name>A0A177IUQ5_9CORY</name>
<feature type="transmembrane region" description="Helical" evidence="8">
    <location>
        <begin position="21"/>
        <end position="45"/>
    </location>
</feature>
<evidence type="ECO:0000256" key="7">
    <source>
        <dbReference type="ARBA" id="ARBA00023136"/>
    </source>
</evidence>
<dbReference type="OrthoDB" id="8404154at2"/>
<keyword evidence="7 8" id="KW-0472">Membrane</keyword>
<keyword evidence="3" id="KW-0813">Transport</keyword>
<evidence type="ECO:0000256" key="2">
    <source>
        <dbReference type="ARBA" id="ARBA00007069"/>
    </source>
</evidence>
<evidence type="ECO:0000313" key="11">
    <source>
        <dbReference type="Proteomes" id="UP000076947"/>
    </source>
</evidence>
<dbReference type="InterPro" id="IPR000515">
    <property type="entry name" value="MetI-like"/>
</dbReference>
<dbReference type="EMBL" id="LSTQ01000001">
    <property type="protein sequence ID" value="OAH32559.1"/>
    <property type="molecule type" value="Genomic_DNA"/>
</dbReference>
<dbReference type="PANTHER" id="PTHR42929">
    <property type="entry name" value="INNER MEMBRANE ABC TRANSPORTER PERMEASE PROTEIN YDCU-RELATED-RELATED"/>
    <property type="match status" value="1"/>
</dbReference>
<feature type="domain" description="ABC transmembrane type-1" evidence="9">
    <location>
        <begin position="72"/>
        <end position="279"/>
    </location>
</feature>
<evidence type="ECO:0000256" key="6">
    <source>
        <dbReference type="ARBA" id="ARBA00022989"/>
    </source>
</evidence>
<dbReference type="GO" id="GO:0005886">
    <property type="term" value="C:plasma membrane"/>
    <property type="evidence" value="ECO:0007669"/>
    <property type="project" value="UniProtKB-SubCell"/>
</dbReference>
<dbReference type="SUPFAM" id="SSF161098">
    <property type="entry name" value="MetI-like"/>
    <property type="match status" value="1"/>
</dbReference>
<reference evidence="11" key="1">
    <citation type="submission" date="2016-02" db="EMBL/GenBank/DDBJ databases">
        <authorList>
            <person name="Kaur G."/>
            <person name="Nair G.R."/>
            <person name="Mayilraj S."/>
        </authorList>
    </citation>
    <scope>NUCLEOTIDE SEQUENCE [LARGE SCALE GENOMIC DNA]</scope>
    <source>
        <strain evidence="11">GA-15</strain>
    </source>
</reference>
<evidence type="ECO:0000313" key="10">
    <source>
        <dbReference type="EMBL" id="OAH32559.1"/>
    </source>
</evidence>
<proteinExistence type="inferred from homology"/>
<feature type="transmembrane region" description="Helical" evidence="8">
    <location>
        <begin position="210"/>
        <end position="241"/>
    </location>
</feature>
<gene>
    <name evidence="10" type="ORF">AYJ05_02500</name>
</gene>
<feature type="transmembrane region" description="Helical" evidence="8">
    <location>
        <begin position="152"/>
        <end position="174"/>
    </location>
</feature>
<evidence type="ECO:0000256" key="1">
    <source>
        <dbReference type="ARBA" id="ARBA00004651"/>
    </source>
</evidence>
<evidence type="ECO:0000256" key="3">
    <source>
        <dbReference type="ARBA" id="ARBA00022448"/>
    </source>
</evidence>
<feature type="transmembrane region" description="Helical" evidence="8">
    <location>
        <begin position="261"/>
        <end position="282"/>
    </location>
</feature>
<feature type="transmembrane region" description="Helical" evidence="8">
    <location>
        <begin position="104"/>
        <end position="132"/>
    </location>
</feature>
<organism evidence="10 11">
    <name type="scientific">Corynebacterium stationis</name>
    <dbReference type="NCBI Taxonomy" id="1705"/>
    <lineage>
        <taxon>Bacteria</taxon>
        <taxon>Bacillati</taxon>
        <taxon>Actinomycetota</taxon>
        <taxon>Actinomycetes</taxon>
        <taxon>Mycobacteriales</taxon>
        <taxon>Corynebacteriaceae</taxon>
        <taxon>Corynebacterium</taxon>
    </lineage>
</organism>
<dbReference type="AlphaFoldDB" id="A0A177IUQ5"/>
<feature type="transmembrane region" description="Helical" evidence="8">
    <location>
        <begin position="76"/>
        <end position="97"/>
    </location>
</feature>
<dbReference type="GO" id="GO:0055085">
    <property type="term" value="P:transmembrane transport"/>
    <property type="evidence" value="ECO:0007669"/>
    <property type="project" value="InterPro"/>
</dbReference>